<organism evidence="8">
    <name type="scientific">Salmonella enterica</name>
    <name type="common">Salmonella choleraesuis</name>
    <dbReference type="NCBI Taxonomy" id="28901"/>
    <lineage>
        <taxon>Bacteria</taxon>
        <taxon>Pseudomonadati</taxon>
        <taxon>Pseudomonadota</taxon>
        <taxon>Gammaproteobacteria</taxon>
        <taxon>Enterobacterales</taxon>
        <taxon>Enterobacteriaceae</taxon>
        <taxon>Salmonella</taxon>
    </lineage>
</organism>
<proteinExistence type="predicted"/>
<feature type="transmembrane region" description="Helical" evidence="6">
    <location>
        <begin position="102"/>
        <end position="121"/>
    </location>
</feature>
<feature type="domain" description="Type II secretion system protein GspF" evidence="7">
    <location>
        <begin position="141"/>
        <end position="267"/>
    </location>
</feature>
<protein>
    <submittedName>
        <fullName evidence="8">Type II secretion system F family protein</fullName>
    </submittedName>
</protein>
<dbReference type="PANTHER" id="PTHR35007:SF2">
    <property type="entry name" value="PILUS ASSEMBLE PROTEIN"/>
    <property type="match status" value="1"/>
</dbReference>
<dbReference type="EMBL" id="DAAQHH010000004">
    <property type="protein sequence ID" value="HAD9327931.1"/>
    <property type="molecule type" value="Genomic_DNA"/>
</dbReference>
<dbReference type="Pfam" id="PF00482">
    <property type="entry name" value="T2SSF"/>
    <property type="match status" value="1"/>
</dbReference>
<reference evidence="8" key="1">
    <citation type="journal article" date="2018" name="Genome Biol.">
        <title>SKESA: strategic k-mer extension for scrupulous assemblies.</title>
        <authorList>
            <person name="Souvorov A."/>
            <person name="Agarwala R."/>
            <person name="Lipman D.J."/>
        </authorList>
    </citation>
    <scope>NUCLEOTIDE SEQUENCE</scope>
    <source>
        <strain evidence="8">R17.5973</strain>
    </source>
</reference>
<feature type="transmembrane region" description="Helical" evidence="6">
    <location>
        <begin position="74"/>
        <end position="96"/>
    </location>
</feature>
<dbReference type="PANTHER" id="PTHR35007">
    <property type="entry name" value="INTEGRAL MEMBRANE PROTEIN-RELATED"/>
    <property type="match status" value="1"/>
</dbReference>
<evidence type="ECO:0000256" key="2">
    <source>
        <dbReference type="ARBA" id="ARBA00022475"/>
    </source>
</evidence>
<evidence type="ECO:0000256" key="1">
    <source>
        <dbReference type="ARBA" id="ARBA00004651"/>
    </source>
</evidence>
<evidence type="ECO:0000256" key="5">
    <source>
        <dbReference type="ARBA" id="ARBA00023136"/>
    </source>
</evidence>
<evidence type="ECO:0000313" key="8">
    <source>
        <dbReference type="EMBL" id="HAD9327931.1"/>
    </source>
</evidence>
<keyword evidence="2" id="KW-1003">Cell membrane</keyword>
<comment type="caution">
    <text evidence="8">The sequence shown here is derived from an EMBL/GenBank/DDBJ whole genome shotgun (WGS) entry which is preliminary data.</text>
</comment>
<sequence length="281" mass="31779">MYTVIMCCFVIFGVMLLIHRLRSDIRRNIIKDKLSGAKTRTKINQDNPEPVLIKIQKRTSKAITAIDFFEEQSFLKIAIVVLINTIAFLIHYFGIFTFSFKTGVFFCTFTIFMVILVPAQVKKKISSQKAKKINLDLPYAIDIMAICVRSGMTIESSFNYIAKNINNINPDIAILFERTALKTEVNGISQALDQLYEEVPSTEIRMFCSTLQQSVSFGSSIYPVLVELSKEIREMQLIAVEEKVASLSAKMSAPMILFIMFPILAIVAGPGFIRMLSIWSN</sequence>
<dbReference type="GO" id="GO:0005886">
    <property type="term" value="C:plasma membrane"/>
    <property type="evidence" value="ECO:0007669"/>
    <property type="project" value="UniProtKB-SubCell"/>
</dbReference>
<comment type="subcellular location">
    <subcellularLocation>
        <location evidence="1">Cell membrane</location>
        <topology evidence="1">Multi-pass membrane protein</topology>
    </subcellularLocation>
</comment>
<accession>A0A722XGX8</accession>
<gene>
    <name evidence="8" type="ORF">G1429_11810</name>
</gene>
<keyword evidence="5 6" id="KW-0472">Membrane</keyword>
<reference evidence="8" key="2">
    <citation type="submission" date="2019-01" db="EMBL/GenBank/DDBJ databases">
        <authorList>
            <consortium name="NCBI Pathogen Detection Project"/>
        </authorList>
    </citation>
    <scope>NUCLEOTIDE SEQUENCE</scope>
    <source>
        <strain evidence="8">R17.5973</strain>
    </source>
</reference>
<dbReference type="InterPro" id="IPR018076">
    <property type="entry name" value="T2SS_GspF_dom"/>
</dbReference>
<feature type="transmembrane region" description="Helical" evidence="6">
    <location>
        <begin position="256"/>
        <end position="279"/>
    </location>
</feature>
<keyword evidence="3 6" id="KW-0812">Transmembrane</keyword>
<evidence type="ECO:0000256" key="3">
    <source>
        <dbReference type="ARBA" id="ARBA00022692"/>
    </source>
</evidence>
<evidence type="ECO:0000256" key="6">
    <source>
        <dbReference type="SAM" id="Phobius"/>
    </source>
</evidence>
<name>A0A722XGX8_SALER</name>
<evidence type="ECO:0000259" key="7">
    <source>
        <dbReference type="Pfam" id="PF00482"/>
    </source>
</evidence>
<dbReference type="AlphaFoldDB" id="A0A722XGX8"/>
<evidence type="ECO:0000256" key="4">
    <source>
        <dbReference type="ARBA" id="ARBA00022989"/>
    </source>
</evidence>
<keyword evidence="4 6" id="KW-1133">Transmembrane helix</keyword>